<evidence type="ECO:0000256" key="2">
    <source>
        <dbReference type="ARBA" id="ARBA00006275"/>
    </source>
</evidence>
<evidence type="ECO:0000256" key="4">
    <source>
        <dbReference type="ARBA" id="ARBA00023136"/>
    </source>
</evidence>
<evidence type="ECO:0000259" key="7">
    <source>
        <dbReference type="Pfam" id="PF07980"/>
    </source>
</evidence>
<keyword evidence="3 6" id="KW-0732">Signal</keyword>
<keyword evidence="10" id="KW-1185">Reference proteome</keyword>
<evidence type="ECO:0000259" key="8">
    <source>
        <dbReference type="Pfam" id="PF14322"/>
    </source>
</evidence>
<evidence type="ECO:0000256" key="5">
    <source>
        <dbReference type="ARBA" id="ARBA00023237"/>
    </source>
</evidence>
<accession>A0A1M5KJ64</accession>
<protein>
    <submittedName>
        <fullName evidence="9">Starch-binding associating with outer membrane</fullName>
    </submittedName>
</protein>
<sequence length="495" mass="55736">MKKINILFLTILILAASACSDFLKEDLQGTYSNATFYKTESQAILALTGVYNVASFTTTDNALWVFGDVASDDAVRGGKPGDLIDIQYIDDFNYSRNNGILDKMWKRYYEGISRANYLLYYGSAIDMDVTLRDRLMGEAKFLRAYFYFSLVNIYGEIPLKLNPPINDSELYKPKVAVSAVYEQIEKDLTEAAAVLSDSYTGADIGRATKGAAWGMLAKAYLYQEKWTEALNATAEVDAIGMYALVPVYKNNFIDSTQNNVESIFEIQHLAGQSPLLGSYLNQYFSPVVYNGYVVNVPVENFIDEFEVTDESVVDPRLDYTVGREGQSWVNGEAYDPTWSPTGYLQKKHIQPLSKGPVNNDGALNYVYMRYADILLIKAEALNELNRTDEALTPLNAVRKRARESYVYDMDLPGAGAIPTDLLPDVTNTGQQNVRTAIRHERRVELGFEFHRFFDLMRYGKVTAEAALEGTGFSYDKHRYFLIPQSELDTNPAINQ</sequence>
<organism evidence="9 10">
    <name type="scientific">Chryseolinea serpens</name>
    <dbReference type="NCBI Taxonomy" id="947013"/>
    <lineage>
        <taxon>Bacteria</taxon>
        <taxon>Pseudomonadati</taxon>
        <taxon>Bacteroidota</taxon>
        <taxon>Cytophagia</taxon>
        <taxon>Cytophagales</taxon>
        <taxon>Fulvivirgaceae</taxon>
        <taxon>Chryseolinea</taxon>
    </lineage>
</organism>
<dbReference type="InterPro" id="IPR012944">
    <property type="entry name" value="SusD_RagB_dom"/>
</dbReference>
<comment type="similarity">
    <text evidence="2">Belongs to the SusD family.</text>
</comment>
<feature type="signal peptide" evidence="6">
    <location>
        <begin position="1"/>
        <end position="18"/>
    </location>
</feature>
<reference evidence="9 10" key="1">
    <citation type="submission" date="2016-11" db="EMBL/GenBank/DDBJ databases">
        <authorList>
            <person name="Jaros S."/>
            <person name="Januszkiewicz K."/>
            <person name="Wedrychowicz H."/>
        </authorList>
    </citation>
    <scope>NUCLEOTIDE SEQUENCE [LARGE SCALE GENOMIC DNA]</scope>
    <source>
        <strain evidence="9 10">DSM 24574</strain>
    </source>
</reference>
<dbReference type="Pfam" id="PF07980">
    <property type="entry name" value="SusD_RagB"/>
    <property type="match status" value="1"/>
</dbReference>
<comment type="subcellular location">
    <subcellularLocation>
        <location evidence="1">Cell outer membrane</location>
    </subcellularLocation>
</comment>
<proteinExistence type="inferred from homology"/>
<dbReference type="InterPro" id="IPR033985">
    <property type="entry name" value="SusD-like_N"/>
</dbReference>
<dbReference type="EMBL" id="FQWQ01000001">
    <property type="protein sequence ID" value="SHG52748.1"/>
    <property type="molecule type" value="Genomic_DNA"/>
</dbReference>
<dbReference type="Gene3D" id="1.25.40.390">
    <property type="match status" value="1"/>
</dbReference>
<dbReference type="SUPFAM" id="SSF48452">
    <property type="entry name" value="TPR-like"/>
    <property type="match status" value="1"/>
</dbReference>
<dbReference type="Proteomes" id="UP000184212">
    <property type="component" value="Unassembled WGS sequence"/>
</dbReference>
<dbReference type="PROSITE" id="PS51257">
    <property type="entry name" value="PROKAR_LIPOPROTEIN"/>
    <property type="match status" value="1"/>
</dbReference>
<feature type="chain" id="PRO_5012861297" evidence="6">
    <location>
        <begin position="19"/>
        <end position="495"/>
    </location>
</feature>
<evidence type="ECO:0000256" key="3">
    <source>
        <dbReference type="ARBA" id="ARBA00022729"/>
    </source>
</evidence>
<evidence type="ECO:0000313" key="10">
    <source>
        <dbReference type="Proteomes" id="UP000184212"/>
    </source>
</evidence>
<evidence type="ECO:0000313" key="9">
    <source>
        <dbReference type="EMBL" id="SHG52748.1"/>
    </source>
</evidence>
<dbReference type="AlphaFoldDB" id="A0A1M5KJ64"/>
<evidence type="ECO:0000256" key="1">
    <source>
        <dbReference type="ARBA" id="ARBA00004442"/>
    </source>
</evidence>
<dbReference type="GO" id="GO:0009279">
    <property type="term" value="C:cell outer membrane"/>
    <property type="evidence" value="ECO:0007669"/>
    <property type="project" value="UniProtKB-SubCell"/>
</dbReference>
<gene>
    <name evidence="9" type="ORF">SAMN04488109_0673</name>
</gene>
<dbReference type="CDD" id="cd08977">
    <property type="entry name" value="SusD"/>
    <property type="match status" value="1"/>
</dbReference>
<dbReference type="RefSeq" id="WP_073131061.1">
    <property type="nucleotide sequence ID" value="NZ_FQWQ01000001.1"/>
</dbReference>
<name>A0A1M5KJ64_9BACT</name>
<feature type="domain" description="RagB/SusD" evidence="7">
    <location>
        <begin position="313"/>
        <end position="465"/>
    </location>
</feature>
<dbReference type="STRING" id="947013.SAMN04488109_0673"/>
<dbReference type="OrthoDB" id="9792139at2"/>
<feature type="domain" description="SusD-like N-terminal" evidence="8">
    <location>
        <begin position="58"/>
        <end position="221"/>
    </location>
</feature>
<evidence type="ECO:0000256" key="6">
    <source>
        <dbReference type="SAM" id="SignalP"/>
    </source>
</evidence>
<keyword evidence="4" id="KW-0472">Membrane</keyword>
<dbReference type="InterPro" id="IPR011990">
    <property type="entry name" value="TPR-like_helical_dom_sf"/>
</dbReference>
<dbReference type="Pfam" id="PF14322">
    <property type="entry name" value="SusD-like_3"/>
    <property type="match status" value="1"/>
</dbReference>
<keyword evidence="5" id="KW-0998">Cell outer membrane</keyword>